<dbReference type="SUPFAM" id="SSF49879">
    <property type="entry name" value="SMAD/FHA domain"/>
    <property type="match status" value="1"/>
</dbReference>
<protein>
    <submittedName>
        <fullName evidence="3">Lysine--tRNA ligase )</fullName>
        <ecNumber evidence="3">6.1.1.6</ecNumber>
    </submittedName>
</protein>
<gene>
    <name evidence="3" type="primary">V6RRH2</name>
</gene>
<evidence type="ECO:0000256" key="1">
    <source>
        <dbReference type="SAM" id="MobiDB-lite"/>
    </source>
</evidence>
<dbReference type="SMART" id="SM00240">
    <property type="entry name" value="FHA"/>
    <property type="match status" value="1"/>
</dbReference>
<dbReference type="EMBL" id="LR729646">
    <property type="protein sequence ID" value="VWP01763.1"/>
    <property type="molecule type" value="Genomic_DNA"/>
</dbReference>
<dbReference type="InterPro" id="IPR008984">
    <property type="entry name" value="SMAD_FHA_dom_sf"/>
</dbReference>
<name>A0A5K1K6S1_9APHY</name>
<keyword evidence="3" id="KW-0030">Aminoacyl-tRNA synthetase</keyword>
<evidence type="ECO:0000259" key="2">
    <source>
        <dbReference type="PROSITE" id="PS50006"/>
    </source>
</evidence>
<feature type="compositionally biased region" description="Low complexity" evidence="1">
    <location>
        <begin position="150"/>
        <end position="163"/>
    </location>
</feature>
<proteinExistence type="predicted"/>
<keyword evidence="3" id="KW-0436">Ligase</keyword>
<dbReference type="GO" id="GO:0004824">
    <property type="term" value="F:lysine-tRNA ligase activity"/>
    <property type="evidence" value="ECO:0007669"/>
    <property type="project" value="UniProtKB-EC"/>
</dbReference>
<dbReference type="Pfam" id="PF00498">
    <property type="entry name" value="FHA"/>
    <property type="match status" value="1"/>
</dbReference>
<dbReference type="Gene3D" id="2.60.200.20">
    <property type="match status" value="1"/>
</dbReference>
<organism evidence="3">
    <name type="scientific">Ganoderma boninense</name>
    <dbReference type="NCBI Taxonomy" id="34458"/>
    <lineage>
        <taxon>Eukaryota</taxon>
        <taxon>Fungi</taxon>
        <taxon>Dikarya</taxon>
        <taxon>Basidiomycota</taxon>
        <taxon>Agaricomycotina</taxon>
        <taxon>Agaricomycetes</taxon>
        <taxon>Polyporales</taxon>
        <taxon>Polyporaceae</taxon>
        <taxon>Ganoderma</taxon>
    </lineage>
</organism>
<dbReference type="InterPro" id="IPR000253">
    <property type="entry name" value="FHA_dom"/>
</dbReference>
<dbReference type="AlphaFoldDB" id="A0A5K1K6S1"/>
<sequence length="329" mass="36268">MLLRFKTCPRADRADSSRKCRLGLVNDPNTFRVCGRVSAPFFYPIPSSLPAHAPESAFKNQRLNRPATSLRLPLTLPALASTSGLTAFPSLPIVQKAAGPPSTIHRLLPAQDNLHSRLHSPQPPRHIAQRQPSSLTMQSEDDRMVTDDGAQTQQQTQSTQQASQVDFADNTHLWGYLIPCSPNLRRIDFQKIKSSYSIGRNREGTKNDIIFPGMKISNFHCVIEWDKIETPSSAIKVTDLSSNGTYSFGVSFFVLGSPAGSKTMGRPSPWAAMGFQNRTAILTRQPPFLRDGHASRLVAQDSYRSLIVCEGGSASLCFPREPIPSTIRP</sequence>
<reference evidence="3" key="1">
    <citation type="submission" date="2019-10" db="EMBL/GenBank/DDBJ databases">
        <authorList>
            <person name="Nor Muhammad N."/>
        </authorList>
    </citation>
    <scope>NUCLEOTIDE SEQUENCE</scope>
</reference>
<evidence type="ECO:0000313" key="3">
    <source>
        <dbReference type="EMBL" id="VWP01763.1"/>
    </source>
</evidence>
<dbReference type="CDD" id="cd00060">
    <property type="entry name" value="FHA"/>
    <property type="match status" value="1"/>
</dbReference>
<feature type="region of interest" description="Disordered" evidence="1">
    <location>
        <begin position="114"/>
        <end position="163"/>
    </location>
</feature>
<dbReference type="PROSITE" id="PS50006">
    <property type="entry name" value="FHA_DOMAIN"/>
    <property type="match status" value="1"/>
</dbReference>
<accession>A0A5K1K6S1</accession>
<dbReference type="EC" id="6.1.1.6" evidence="3"/>
<feature type="domain" description="FHA" evidence="2">
    <location>
        <begin position="196"/>
        <end position="252"/>
    </location>
</feature>